<sequence length="85" mass="9867">MELKDIFFYFLMLIFIMLGIMNIIEVRIYPGIAYLIISLIYCPPLGNILQRYLAIKVPYWLKIIIAFIVLWGTLAVGDLAELHGF</sequence>
<accession>A0A937DI14</accession>
<reference evidence="2" key="1">
    <citation type="submission" date="2021-01" db="EMBL/GenBank/DDBJ databases">
        <title>Marivirga sp. nov., isolated from intertidal surface sediments.</title>
        <authorList>
            <person name="Zhang M."/>
        </authorList>
    </citation>
    <scope>NUCLEOTIDE SEQUENCE</scope>
    <source>
        <strain evidence="2">SM1354</strain>
    </source>
</reference>
<comment type="caution">
    <text evidence="2">The sequence shown here is derived from an EMBL/GenBank/DDBJ whole genome shotgun (WGS) entry which is preliminary data.</text>
</comment>
<protein>
    <submittedName>
        <fullName evidence="2">Uncharacterized protein</fullName>
    </submittedName>
</protein>
<dbReference type="EMBL" id="JAERQG010000004">
    <property type="protein sequence ID" value="MBL0766518.1"/>
    <property type="molecule type" value="Genomic_DNA"/>
</dbReference>
<feature type="transmembrane region" description="Helical" evidence="1">
    <location>
        <begin position="59"/>
        <end position="80"/>
    </location>
</feature>
<dbReference type="RefSeq" id="WP_201923165.1">
    <property type="nucleotide sequence ID" value="NZ_JAERQG010000004.1"/>
</dbReference>
<gene>
    <name evidence="2" type="ORF">JKP34_14720</name>
</gene>
<keyword evidence="3" id="KW-1185">Reference proteome</keyword>
<keyword evidence="1" id="KW-1133">Transmembrane helix</keyword>
<evidence type="ECO:0000256" key="1">
    <source>
        <dbReference type="SAM" id="Phobius"/>
    </source>
</evidence>
<feature type="transmembrane region" description="Helical" evidence="1">
    <location>
        <begin position="31"/>
        <end position="53"/>
    </location>
</feature>
<organism evidence="2 3">
    <name type="scientific">Marivirga atlantica</name>
    <dbReference type="NCBI Taxonomy" id="1548457"/>
    <lineage>
        <taxon>Bacteria</taxon>
        <taxon>Pseudomonadati</taxon>
        <taxon>Bacteroidota</taxon>
        <taxon>Cytophagia</taxon>
        <taxon>Cytophagales</taxon>
        <taxon>Marivirgaceae</taxon>
        <taxon>Marivirga</taxon>
    </lineage>
</organism>
<dbReference type="AlphaFoldDB" id="A0A937DI14"/>
<dbReference type="Proteomes" id="UP000642920">
    <property type="component" value="Unassembled WGS sequence"/>
</dbReference>
<name>A0A937DI14_9BACT</name>
<keyword evidence="1" id="KW-0472">Membrane</keyword>
<feature type="transmembrane region" description="Helical" evidence="1">
    <location>
        <begin position="6"/>
        <end position="24"/>
    </location>
</feature>
<evidence type="ECO:0000313" key="3">
    <source>
        <dbReference type="Proteomes" id="UP000642920"/>
    </source>
</evidence>
<keyword evidence="1" id="KW-0812">Transmembrane</keyword>
<proteinExistence type="predicted"/>
<evidence type="ECO:0000313" key="2">
    <source>
        <dbReference type="EMBL" id="MBL0766518.1"/>
    </source>
</evidence>